<keyword evidence="2" id="KW-0732">Signal</keyword>
<feature type="region of interest" description="Disordered" evidence="1">
    <location>
        <begin position="58"/>
        <end position="81"/>
    </location>
</feature>
<keyword evidence="4" id="KW-1185">Reference proteome</keyword>
<dbReference type="RefSeq" id="WP_192016607.1">
    <property type="nucleotide sequence ID" value="NZ_JACYTP010000009.1"/>
</dbReference>
<evidence type="ECO:0000256" key="2">
    <source>
        <dbReference type="SAM" id="SignalP"/>
    </source>
</evidence>
<protein>
    <recommendedName>
        <fullName evidence="5">Secreted protein</fullName>
    </recommendedName>
</protein>
<feature type="chain" id="PRO_5047210044" description="Secreted protein" evidence="2">
    <location>
        <begin position="25"/>
        <end position="81"/>
    </location>
</feature>
<evidence type="ECO:0000256" key="1">
    <source>
        <dbReference type="SAM" id="MobiDB-lite"/>
    </source>
</evidence>
<proteinExistence type="predicted"/>
<organism evidence="3 4">
    <name type="scientific">Photobacterium arenosum</name>
    <dbReference type="NCBI Taxonomy" id="2774143"/>
    <lineage>
        <taxon>Bacteria</taxon>
        <taxon>Pseudomonadati</taxon>
        <taxon>Pseudomonadota</taxon>
        <taxon>Gammaproteobacteria</taxon>
        <taxon>Vibrionales</taxon>
        <taxon>Vibrionaceae</taxon>
        <taxon>Photobacterium</taxon>
    </lineage>
</organism>
<name>A0ABR9BMZ5_9GAMM</name>
<dbReference type="EMBL" id="JACYTP010000009">
    <property type="protein sequence ID" value="MBD8513940.1"/>
    <property type="molecule type" value="Genomic_DNA"/>
</dbReference>
<evidence type="ECO:0008006" key="5">
    <source>
        <dbReference type="Google" id="ProtNLM"/>
    </source>
</evidence>
<gene>
    <name evidence="3" type="ORF">IFO68_14750</name>
</gene>
<sequence length="81" mass="9404">MMKHTMKILTLVPFIILGATNLQAHESDKSSMMKQDSMGMMNMMENMNQMMERCNRMMRQMEQQQADPDSDNEVASEPSQQ</sequence>
<dbReference type="Proteomes" id="UP000649768">
    <property type="component" value="Unassembled WGS sequence"/>
</dbReference>
<reference evidence="3 4" key="1">
    <citation type="submission" date="2020-09" db="EMBL/GenBank/DDBJ databases">
        <title>Photobacterium sp. CAU 1568 isolated from sand of Sido Beach.</title>
        <authorList>
            <person name="Kim W."/>
        </authorList>
    </citation>
    <scope>NUCLEOTIDE SEQUENCE [LARGE SCALE GENOMIC DNA]</scope>
    <source>
        <strain evidence="3 4">CAU 1568</strain>
    </source>
</reference>
<feature type="signal peptide" evidence="2">
    <location>
        <begin position="1"/>
        <end position="24"/>
    </location>
</feature>
<comment type="caution">
    <text evidence="3">The sequence shown here is derived from an EMBL/GenBank/DDBJ whole genome shotgun (WGS) entry which is preliminary data.</text>
</comment>
<accession>A0ABR9BMZ5</accession>
<evidence type="ECO:0000313" key="4">
    <source>
        <dbReference type="Proteomes" id="UP000649768"/>
    </source>
</evidence>
<evidence type="ECO:0000313" key="3">
    <source>
        <dbReference type="EMBL" id="MBD8513940.1"/>
    </source>
</evidence>